<evidence type="ECO:0000313" key="3">
    <source>
        <dbReference type="EMBL" id="CAB4653763.1"/>
    </source>
</evidence>
<dbReference type="EMBL" id="CAEZWR010000006">
    <property type="protein sequence ID" value="CAB4653763.1"/>
    <property type="molecule type" value="Genomic_DNA"/>
</dbReference>
<dbReference type="AlphaFoldDB" id="A0A6J7FA26"/>
<keyword evidence="1" id="KW-0808">Transferase</keyword>
<name>A0A6J7FA26_9ZZZZ</name>
<protein>
    <submittedName>
        <fullName evidence="4">Unannotated protein</fullName>
    </submittedName>
</protein>
<reference evidence="4" key="1">
    <citation type="submission" date="2020-05" db="EMBL/GenBank/DDBJ databases">
        <authorList>
            <person name="Chiriac C."/>
            <person name="Salcher M."/>
            <person name="Ghai R."/>
            <person name="Kavagutti S V."/>
        </authorList>
    </citation>
    <scope>NUCLEOTIDE SEQUENCE</scope>
</reference>
<dbReference type="SUPFAM" id="SSF52540">
    <property type="entry name" value="P-loop containing nucleoside triphosphate hydrolases"/>
    <property type="match status" value="1"/>
</dbReference>
<dbReference type="PANTHER" id="PTHR12788:SF10">
    <property type="entry name" value="PROTEIN-TYROSINE SULFOTRANSFERASE"/>
    <property type="match status" value="1"/>
</dbReference>
<proteinExistence type="predicted"/>
<evidence type="ECO:0000313" key="4">
    <source>
        <dbReference type="EMBL" id="CAB4893152.1"/>
    </source>
</evidence>
<dbReference type="InterPro" id="IPR026634">
    <property type="entry name" value="TPST-like"/>
</dbReference>
<dbReference type="EMBL" id="CAFBMO010000001">
    <property type="protein sequence ID" value="CAB4893152.1"/>
    <property type="molecule type" value="Genomic_DNA"/>
</dbReference>
<dbReference type="GO" id="GO:0005794">
    <property type="term" value="C:Golgi apparatus"/>
    <property type="evidence" value="ECO:0007669"/>
    <property type="project" value="TreeGrafter"/>
</dbReference>
<dbReference type="InterPro" id="IPR027417">
    <property type="entry name" value="P-loop_NTPase"/>
</dbReference>
<dbReference type="Gene3D" id="3.40.50.300">
    <property type="entry name" value="P-loop containing nucleotide triphosphate hydrolases"/>
    <property type="match status" value="1"/>
</dbReference>
<accession>A0A6J7FA26</accession>
<evidence type="ECO:0000313" key="2">
    <source>
        <dbReference type="EMBL" id="CAB4615641.1"/>
    </source>
</evidence>
<sequence length="298" mass="33375">MNSGGVDCLNPVLVGGTGRSGSTITGQLLGQHPDLFLTDPPEIRFLANDHGVAEALTMTRGGWMTRRKAKSEAKFCLERTKTLWFWRAAKIGLHTSITIEEVDALGQAYLEDFGRDPVAASQAFTYAIMRKVAAPAEGRRWVDTTPANSRISEQIEPIYPQSQVISMIRDGRDVAASFVAQTFGPNEIFASLRQWEKRSLLIHQATLASRTGRCIIVDMLDLVDRDRENTLQRICDFIDVPVDPGMKAWFDETVNAENANVGRWRSQFDEETTKEIDRVYGEMVERLRAQGVQIPLES</sequence>
<organism evidence="4">
    <name type="scientific">freshwater metagenome</name>
    <dbReference type="NCBI Taxonomy" id="449393"/>
    <lineage>
        <taxon>unclassified sequences</taxon>
        <taxon>metagenomes</taxon>
        <taxon>ecological metagenomes</taxon>
    </lineage>
</organism>
<dbReference type="GO" id="GO:0008476">
    <property type="term" value="F:protein-tyrosine sulfotransferase activity"/>
    <property type="evidence" value="ECO:0007669"/>
    <property type="project" value="InterPro"/>
</dbReference>
<evidence type="ECO:0000256" key="1">
    <source>
        <dbReference type="ARBA" id="ARBA00022679"/>
    </source>
</evidence>
<dbReference type="PANTHER" id="PTHR12788">
    <property type="entry name" value="PROTEIN-TYROSINE SULFOTRANSFERASE 2"/>
    <property type="match status" value="1"/>
</dbReference>
<dbReference type="EMBL" id="CAEZVB010000008">
    <property type="protein sequence ID" value="CAB4615641.1"/>
    <property type="molecule type" value="Genomic_DNA"/>
</dbReference>
<gene>
    <name evidence="2" type="ORF">UFOPK1908_00357</name>
    <name evidence="3" type="ORF">UFOPK2282_00091</name>
    <name evidence="4" type="ORF">UFOPK3576_00027</name>
</gene>
<dbReference type="Pfam" id="PF13469">
    <property type="entry name" value="Sulfotransfer_3"/>
    <property type="match status" value="1"/>
</dbReference>